<organism evidence="2 3">
    <name type="scientific">Botrytis porri</name>
    <dbReference type="NCBI Taxonomy" id="87229"/>
    <lineage>
        <taxon>Eukaryota</taxon>
        <taxon>Fungi</taxon>
        <taxon>Dikarya</taxon>
        <taxon>Ascomycota</taxon>
        <taxon>Pezizomycotina</taxon>
        <taxon>Leotiomycetes</taxon>
        <taxon>Helotiales</taxon>
        <taxon>Sclerotiniaceae</taxon>
        <taxon>Botrytis</taxon>
    </lineage>
</organism>
<comment type="caution">
    <text evidence="2">The sequence shown here is derived from an EMBL/GenBank/DDBJ whole genome shotgun (WGS) entry which is preliminary data.</text>
</comment>
<evidence type="ECO:0000256" key="1">
    <source>
        <dbReference type="SAM" id="MobiDB-lite"/>
    </source>
</evidence>
<dbReference type="STRING" id="87229.A0A4Z1KVX2"/>
<evidence type="ECO:0000313" key="2">
    <source>
        <dbReference type="EMBL" id="TGO88688.1"/>
    </source>
</evidence>
<name>A0A4Z1KVX2_9HELO</name>
<accession>A0A4Z1KVX2</accession>
<proteinExistence type="predicted"/>
<dbReference type="Proteomes" id="UP000297280">
    <property type="component" value="Unassembled WGS sequence"/>
</dbReference>
<evidence type="ECO:0000313" key="3">
    <source>
        <dbReference type="Proteomes" id="UP000297280"/>
    </source>
</evidence>
<sequence>METDARSPAGLLLTLESLEYSRGDNNEIDEQAYDSDAAADYNTNLLNRRKDKSGELALPASLNTTLLSTSYAATLVPEAQTYVSVDFNLGDWNEIFPTEPNVEVAMAGFIEAGNLSPQFPLTPFVNHEETSGQIATAPLFSPSPPKLSEATDGAKGKIKLRPSMVQQDFSA</sequence>
<feature type="region of interest" description="Disordered" evidence="1">
    <location>
        <begin position="136"/>
        <end position="171"/>
    </location>
</feature>
<reference evidence="2 3" key="1">
    <citation type="submission" date="2017-12" db="EMBL/GenBank/DDBJ databases">
        <title>Comparative genomics of Botrytis spp.</title>
        <authorList>
            <person name="Valero-Jimenez C.A."/>
            <person name="Tapia P."/>
            <person name="Veloso J."/>
            <person name="Silva-Moreno E."/>
            <person name="Staats M."/>
            <person name="Valdes J.H."/>
            <person name="Van Kan J.A.L."/>
        </authorList>
    </citation>
    <scope>NUCLEOTIDE SEQUENCE [LARGE SCALE GENOMIC DNA]</scope>
    <source>
        <strain evidence="2 3">MUCL3349</strain>
    </source>
</reference>
<gene>
    <name evidence="2" type="ORF">BPOR_0147g00050</name>
</gene>
<dbReference type="AlphaFoldDB" id="A0A4Z1KVX2"/>
<dbReference type="EMBL" id="PQXO01000147">
    <property type="protein sequence ID" value="TGO88688.1"/>
    <property type="molecule type" value="Genomic_DNA"/>
</dbReference>
<protein>
    <submittedName>
        <fullName evidence="2">Uncharacterized protein</fullName>
    </submittedName>
</protein>
<keyword evidence="3" id="KW-1185">Reference proteome</keyword>